<dbReference type="PANTHER" id="PTHR43774:SF1">
    <property type="entry name" value="PEPTIDE METHIONINE SULFOXIDE REDUCTASE MSRA 2"/>
    <property type="match status" value="1"/>
</dbReference>
<dbReference type="Proteomes" id="UP000490800">
    <property type="component" value="Unassembled WGS sequence"/>
</dbReference>
<dbReference type="OrthoDB" id="4174719at2"/>
<dbReference type="AlphaFoldDB" id="A0A7X3K0P4"/>
<keyword evidence="2 5" id="KW-0560">Oxidoreductase</keyword>
<dbReference type="Pfam" id="PF01625">
    <property type="entry name" value="PMSR"/>
    <property type="match status" value="1"/>
</dbReference>
<evidence type="ECO:0000256" key="1">
    <source>
        <dbReference type="ARBA" id="ARBA00005591"/>
    </source>
</evidence>
<dbReference type="EMBL" id="RHLK01000011">
    <property type="protein sequence ID" value="MVP01285.1"/>
    <property type="molecule type" value="Genomic_DNA"/>
</dbReference>
<dbReference type="InterPro" id="IPR002569">
    <property type="entry name" value="Met_Sox_Rdtase_MsrA_dom"/>
</dbReference>
<comment type="similarity">
    <text evidence="1 5">Belongs to the MsrA Met sulfoxide reductase family.</text>
</comment>
<evidence type="ECO:0000313" key="8">
    <source>
        <dbReference type="Proteomes" id="UP000490800"/>
    </source>
</evidence>
<comment type="caution">
    <text evidence="7">The sequence shown here is derived from an EMBL/GenBank/DDBJ whole genome shotgun (WGS) entry which is preliminary data.</text>
</comment>
<feature type="active site" evidence="5">
    <location>
        <position position="29"/>
    </location>
</feature>
<sequence length="225" mass="25649">MGNETRMPDSPVPSAKGGNLQTATFGMGCFWSPEALFGHLPGVVRTRTGYAGGTLSDPSYRKMGDHSETVQIDFDPDEITFGEILEIFWSSHNPVNINDYKGRQYMSLLLYHDEGQHREIRHVIQKRAALGKGKPETEIAPYSRWYLAEERHQKYYLQRYPDAVDKLHVLYPSGNEWMNSALAARLNGLAKGYTNLERIIQEIQSGPFSHAHKETVIGLIRQIRW</sequence>
<name>A0A7X3K0P4_9BACL</name>
<organism evidence="7 8">
    <name type="scientific">Paenibacillus lutrae</name>
    <dbReference type="NCBI Taxonomy" id="2078573"/>
    <lineage>
        <taxon>Bacteria</taxon>
        <taxon>Bacillati</taxon>
        <taxon>Bacillota</taxon>
        <taxon>Bacilli</taxon>
        <taxon>Bacillales</taxon>
        <taxon>Paenibacillaceae</taxon>
        <taxon>Paenibacillus</taxon>
    </lineage>
</organism>
<evidence type="ECO:0000256" key="5">
    <source>
        <dbReference type="HAMAP-Rule" id="MF_01401"/>
    </source>
</evidence>
<comment type="catalytic activity">
    <reaction evidence="4 5">
        <text>[thioredoxin]-disulfide + L-methionine + H2O = L-methionine (S)-S-oxide + [thioredoxin]-dithiol</text>
        <dbReference type="Rhea" id="RHEA:19993"/>
        <dbReference type="Rhea" id="RHEA-COMP:10698"/>
        <dbReference type="Rhea" id="RHEA-COMP:10700"/>
        <dbReference type="ChEBI" id="CHEBI:15377"/>
        <dbReference type="ChEBI" id="CHEBI:29950"/>
        <dbReference type="ChEBI" id="CHEBI:50058"/>
        <dbReference type="ChEBI" id="CHEBI:57844"/>
        <dbReference type="ChEBI" id="CHEBI:58772"/>
        <dbReference type="EC" id="1.8.4.11"/>
    </reaction>
</comment>
<protein>
    <recommendedName>
        <fullName evidence="5">Peptide methionine sulfoxide reductase MsrA</fullName>
        <shortName evidence="5">Protein-methionine-S-oxide reductase</shortName>
        <ecNumber evidence="5">1.8.4.11</ecNumber>
    </recommendedName>
    <alternativeName>
        <fullName evidence="5">Peptide-methionine (S)-S-oxide reductase</fullName>
        <shortName evidence="5">Peptide Met(O) reductase</shortName>
    </alternativeName>
</protein>
<dbReference type="PROSITE" id="PS51257">
    <property type="entry name" value="PROKAR_LIPOPROTEIN"/>
    <property type="match status" value="1"/>
</dbReference>
<dbReference type="NCBIfam" id="TIGR00401">
    <property type="entry name" value="msrA"/>
    <property type="match status" value="1"/>
</dbReference>
<dbReference type="GO" id="GO:0008113">
    <property type="term" value="F:peptide-methionine (S)-S-oxide reductase activity"/>
    <property type="evidence" value="ECO:0007669"/>
    <property type="project" value="UniProtKB-UniRule"/>
</dbReference>
<evidence type="ECO:0000256" key="4">
    <source>
        <dbReference type="ARBA" id="ARBA00048782"/>
    </source>
</evidence>
<evidence type="ECO:0000256" key="2">
    <source>
        <dbReference type="ARBA" id="ARBA00023002"/>
    </source>
</evidence>
<proteinExistence type="inferred from homology"/>
<evidence type="ECO:0000259" key="6">
    <source>
        <dbReference type="Pfam" id="PF01625"/>
    </source>
</evidence>
<dbReference type="RefSeq" id="WP_157337545.1">
    <property type="nucleotide sequence ID" value="NZ_RHLK01000011.1"/>
</dbReference>
<dbReference type="HAMAP" id="MF_01401">
    <property type="entry name" value="MsrA"/>
    <property type="match status" value="1"/>
</dbReference>
<dbReference type="InterPro" id="IPR036509">
    <property type="entry name" value="Met_Sox_Rdtase_MsrA_sf"/>
</dbReference>
<comment type="function">
    <text evidence="5">Has an important function as a repair enzyme for proteins that have been inactivated by oxidation. Catalyzes the reversible oxidation-reduction of methionine sulfoxide in proteins to methionine.</text>
</comment>
<evidence type="ECO:0000256" key="3">
    <source>
        <dbReference type="ARBA" id="ARBA00047806"/>
    </source>
</evidence>
<accession>A0A7X3K0P4</accession>
<dbReference type="EC" id="1.8.4.11" evidence="5"/>
<feature type="domain" description="Peptide methionine sulphoxide reductase MsrA" evidence="6">
    <location>
        <begin position="22"/>
        <end position="158"/>
    </location>
</feature>
<comment type="catalytic activity">
    <reaction evidence="3 5">
        <text>L-methionyl-[protein] + [thioredoxin]-disulfide + H2O = L-methionyl-(S)-S-oxide-[protein] + [thioredoxin]-dithiol</text>
        <dbReference type="Rhea" id="RHEA:14217"/>
        <dbReference type="Rhea" id="RHEA-COMP:10698"/>
        <dbReference type="Rhea" id="RHEA-COMP:10700"/>
        <dbReference type="Rhea" id="RHEA-COMP:12313"/>
        <dbReference type="Rhea" id="RHEA-COMP:12315"/>
        <dbReference type="ChEBI" id="CHEBI:15377"/>
        <dbReference type="ChEBI" id="CHEBI:16044"/>
        <dbReference type="ChEBI" id="CHEBI:29950"/>
        <dbReference type="ChEBI" id="CHEBI:44120"/>
        <dbReference type="ChEBI" id="CHEBI:50058"/>
        <dbReference type="EC" id="1.8.4.11"/>
    </reaction>
</comment>
<dbReference type="PANTHER" id="PTHR43774">
    <property type="entry name" value="PEPTIDE METHIONINE SULFOXIDE REDUCTASE"/>
    <property type="match status" value="1"/>
</dbReference>
<gene>
    <name evidence="5 7" type="primary">msrA</name>
    <name evidence="7" type="ORF">EDM21_17455</name>
</gene>
<evidence type="ECO:0000313" key="7">
    <source>
        <dbReference type="EMBL" id="MVP01285.1"/>
    </source>
</evidence>
<dbReference type="Gene3D" id="3.30.1060.10">
    <property type="entry name" value="Peptide methionine sulphoxide reductase MsrA"/>
    <property type="match status" value="1"/>
</dbReference>
<keyword evidence="8" id="KW-1185">Reference proteome</keyword>
<reference evidence="7 8" key="1">
    <citation type="journal article" date="2019" name="Microorganisms">
        <title>Paenibacillus lutrae sp. nov., A Chitinolytic Species Isolated from A River Otter in Castril Natural Park, Granada, Spain.</title>
        <authorList>
            <person name="Rodriguez M."/>
            <person name="Reina J.C."/>
            <person name="Bejar V."/>
            <person name="Llamas I."/>
        </authorList>
    </citation>
    <scope>NUCLEOTIDE SEQUENCE [LARGE SCALE GENOMIC DNA]</scope>
    <source>
        <strain evidence="7 8">N10</strain>
    </source>
</reference>
<dbReference type="SUPFAM" id="SSF55068">
    <property type="entry name" value="Peptide methionine sulfoxide reductase"/>
    <property type="match status" value="1"/>
</dbReference>